<dbReference type="AlphaFoldDB" id="W1P3N4"/>
<organism evidence="2 3">
    <name type="scientific">Amborella trichopoda</name>
    <dbReference type="NCBI Taxonomy" id="13333"/>
    <lineage>
        <taxon>Eukaryota</taxon>
        <taxon>Viridiplantae</taxon>
        <taxon>Streptophyta</taxon>
        <taxon>Embryophyta</taxon>
        <taxon>Tracheophyta</taxon>
        <taxon>Spermatophyta</taxon>
        <taxon>Magnoliopsida</taxon>
        <taxon>Amborellales</taxon>
        <taxon>Amborellaceae</taxon>
        <taxon>Amborella</taxon>
    </lineage>
</organism>
<feature type="region of interest" description="Disordered" evidence="1">
    <location>
        <begin position="1"/>
        <end position="64"/>
    </location>
</feature>
<gene>
    <name evidence="2" type="ORF">AMTR_s00045p00226340</name>
</gene>
<name>W1P3N4_AMBTC</name>
<feature type="compositionally biased region" description="Polar residues" evidence="1">
    <location>
        <begin position="15"/>
        <end position="31"/>
    </location>
</feature>
<dbReference type="HOGENOM" id="CLU_2870582_0_0_1"/>
<evidence type="ECO:0000256" key="1">
    <source>
        <dbReference type="SAM" id="MobiDB-lite"/>
    </source>
</evidence>
<evidence type="ECO:0000313" key="2">
    <source>
        <dbReference type="EMBL" id="ERN02244.1"/>
    </source>
</evidence>
<evidence type="ECO:0000313" key="3">
    <source>
        <dbReference type="Proteomes" id="UP000017836"/>
    </source>
</evidence>
<sequence>MGTIFIREGGKKQSLRQASSGSPPYFNSSEVTPRRVEATNKEFGRESESLLRETLGGAGIKAGS</sequence>
<dbReference type="Proteomes" id="UP000017836">
    <property type="component" value="Unassembled WGS sequence"/>
</dbReference>
<keyword evidence="3" id="KW-1185">Reference proteome</keyword>
<protein>
    <submittedName>
        <fullName evidence="2">Uncharacterized protein</fullName>
    </submittedName>
</protein>
<reference evidence="3" key="1">
    <citation type="journal article" date="2013" name="Science">
        <title>The Amborella genome and the evolution of flowering plants.</title>
        <authorList>
            <consortium name="Amborella Genome Project"/>
        </authorList>
    </citation>
    <scope>NUCLEOTIDE SEQUENCE [LARGE SCALE GENOMIC DNA]</scope>
</reference>
<dbReference type="EMBL" id="KI394661">
    <property type="protein sequence ID" value="ERN02244.1"/>
    <property type="molecule type" value="Genomic_DNA"/>
</dbReference>
<feature type="compositionally biased region" description="Basic and acidic residues" evidence="1">
    <location>
        <begin position="32"/>
        <end position="51"/>
    </location>
</feature>
<proteinExistence type="predicted"/>
<dbReference type="Gramene" id="ERN02244">
    <property type="protein sequence ID" value="ERN02244"/>
    <property type="gene ID" value="AMTR_s00045p00226340"/>
</dbReference>
<accession>W1P3N4</accession>